<dbReference type="InterPro" id="IPR012132">
    <property type="entry name" value="GMC_OxRdtase"/>
</dbReference>
<dbReference type="InterPro" id="IPR000172">
    <property type="entry name" value="GMC_OxRdtase_N"/>
</dbReference>
<keyword evidence="10" id="KW-1185">Reference proteome</keyword>
<evidence type="ECO:0000256" key="6">
    <source>
        <dbReference type="RuleBase" id="RU003968"/>
    </source>
</evidence>
<reference evidence="10" key="1">
    <citation type="submission" date="2017-02" db="EMBL/GenBank/DDBJ databases">
        <authorList>
            <person name="Varghese N."/>
            <person name="Submissions S."/>
        </authorList>
    </citation>
    <scope>NUCLEOTIDE SEQUENCE [LARGE SCALE GENOMIC DNA]</scope>
    <source>
        <strain evidence="10">ATCC 27094</strain>
    </source>
</reference>
<evidence type="ECO:0000256" key="4">
    <source>
        <dbReference type="ARBA" id="ARBA00022827"/>
    </source>
</evidence>
<name>A0A1T4R707_9HYPH</name>
<dbReference type="Pfam" id="PF00732">
    <property type="entry name" value="GMC_oxred_N"/>
    <property type="match status" value="1"/>
</dbReference>
<dbReference type="OrthoDB" id="9785276at2"/>
<evidence type="ECO:0000256" key="5">
    <source>
        <dbReference type="PIRSR" id="PIRSR000137-2"/>
    </source>
</evidence>
<dbReference type="InterPro" id="IPR007867">
    <property type="entry name" value="GMC_OxRtase_C"/>
</dbReference>
<organism evidence="9 10">
    <name type="scientific">Enhydrobacter aerosaccus</name>
    <dbReference type="NCBI Taxonomy" id="225324"/>
    <lineage>
        <taxon>Bacteria</taxon>
        <taxon>Pseudomonadati</taxon>
        <taxon>Pseudomonadota</taxon>
        <taxon>Alphaproteobacteria</taxon>
        <taxon>Hyphomicrobiales</taxon>
        <taxon>Enhydrobacter</taxon>
    </lineage>
</organism>
<keyword evidence="3 6" id="KW-0285">Flavoprotein</keyword>
<dbReference type="GO" id="GO:0016614">
    <property type="term" value="F:oxidoreductase activity, acting on CH-OH group of donors"/>
    <property type="evidence" value="ECO:0007669"/>
    <property type="project" value="InterPro"/>
</dbReference>
<evidence type="ECO:0000256" key="1">
    <source>
        <dbReference type="ARBA" id="ARBA00001974"/>
    </source>
</evidence>
<dbReference type="PANTHER" id="PTHR11552">
    <property type="entry name" value="GLUCOSE-METHANOL-CHOLINE GMC OXIDOREDUCTASE"/>
    <property type="match status" value="1"/>
</dbReference>
<evidence type="ECO:0000313" key="10">
    <source>
        <dbReference type="Proteomes" id="UP000190092"/>
    </source>
</evidence>
<feature type="domain" description="Glucose-methanol-choline oxidoreductase N-terminal" evidence="8">
    <location>
        <begin position="253"/>
        <end position="267"/>
    </location>
</feature>
<gene>
    <name evidence="9" type="ORF">SAMN02745126_03633</name>
</gene>
<dbReference type="PROSITE" id="PS00623">
    <property type="entry name" value="GMC_OXRED_1"/>
    <property type="match status" value="1"/>
</dbReference>
<keyword evidence="4 5" id="KW-0274">FAD</keyword>
<dbReference type="InterPro" id="IPR036188">
    <property type="entry name" value="FAD/NAD-bd_sf"/>
</dbReference>
<protein>
    <submittedName>
        <fullName evidence="9">Choline dehydrogenase</fullName>
    </submittedName>
</protein>
<dbReference type="SUPFAM" id="SSF54373">
    <property type="entry name" value="FAD-linked reductases, C-terminal domain"/>
    <property type="match status" value="1"/>
</dbReference>
<dbReference type="AlphaFoldDB" id="A0A1T4R707"/>
<evidence type="ECO:0000259" key="7">
    <source>
        <dbReference type="PROSITE" id="PS00623"/>
    </source>
</evidence>
<dbReference type="EMBL" id="FUWJ01000004">
    <property type="protein sequence ID" value="SKA11677.1"/>
    <property type="molecule type" value="Genomic_DNA"/>
</dbReference>
<dbReference type="PIRSF" id="PIRSF000137">
    <property type="entry name" value="Alcohol_oxidase"/>
    <property type="match status" value="1"/>
</dbReference>
<evidence type="ECO:0000256" key="3">
    <source>
        <dbReference type="ARBA" id="ARBA00022630"/>
    </source>
</evidence>
<feature type="domain" description="Glucose-methanol-choline oxidoreductase N-terminal" evidence="7">
    <location>
        <begin position="81"/>
        <end position="104"/>
    </location>
</feature>
<dbReference type="Gene3D" id="3.30.560.10">
    <property type="entry name" value="Glucose Oxidase, domain 3"/>
    <property type="match status" value="1"/>
</dbReference>
<dbReference type="NCBIfam" id="NF002550">
    <property type="entry name" value="PRK02106.1"/>
    <property type="match status" value="1"/>
</dbReference>
<dbReference type="STRING" id="225324.SAMN02745126_03633"/>
<dbReference type="Proteomes" id="UP000190092">
    <property type="component" value="Unassembled WGS sequence"/>
</dbReference>
<evidence type="ECO:0000313" key="9">
    <source>
        <dbReference type="EMBL" id="SKA11677.1"/>
    </source>
</evidence>
<dbReference type="SUPFAM" id="SSF51905">
    <property type="entry name" value="FAD/NAD(P)-binding domain"/>
    <property type="match status" value="1"/>
</dbReference>
<dbReference type="Pfam" id="PF05199">
    <property type="entry name" value="GMC_oxred_C"/>
    <property type="match status" value="1"/>
</dbReference>
<dbReference type="RefSeq" id="WP_085935316.1">
    <property type="nucleotide sequence ID" value="NZ_FUWJ01000004.1"/>
</dbReference>
<accession>A0A1T4R707</accession>
<dbReference type="GO" id="GO:0050660">
    <property type="term" value="F:flavin adenine dinucleotide binding"/>
    <property type="evidence" value="ECO:0007669"/>
    <property type="project" value="InterPro"/>
</dbReference>
<dbReference type="PANTHER" id="PTHR11552:SF147">
    <property type="entry name" value="CHOLINE DEHYDROGENASE, MITOCHONDRIAL"/>
    <property type="match status" value="1"/>
</dbReference>
<evidence type="ECO:0000259" key="8">
    <source>
        <dbReference type="PROSITE" id="PS00624"/>
    </source>
</evidence>
<comment type="similarity">
    <text evidence="2 6">Belongs to the GMC oxidoreductase family.</text>
</comment>
<feature type="binding site" evidence="5">
    <location>
        <position position="218"/>
    </location>
    <ligand>
        <name>FAD</name>
        <dbReference type="ChEBI" id="CHEBI:57692"/>
    </ligand>
</feature>
<dbReference type="Gene3D" id="3.50.50.60">
    <property type="entry name" value="FAD/NAD(P)-binding domain"/>
    <property type="match status" value="1"/>
</dbReference>
<proteinExistence type="inferred from homology"/>
<evidence type="ECO:0000256" key="2">
    <source>
        <dbReference type="ARBA" id="ARBA00010790"/>
    </source>
</evidence>
<dbReference type="PROSITE" id="PS00624">
    <property type="entry name" value="GMC_OXRED_2"/>
    <property type="match status" value="1"/>
</dbReference>
<sequence>MADWDYIIVGGGSAGCVLANRLTEDANVKVLLLEAGGPDKSIWIDVPVGFTKLLNHKKFNWNFEMEAEEGMAGRRIPCPRGRTLGGSSSINGMLYVRGQPLDYDTWAQLGNRGWSYEQILPYFKKSENYEGNGDDSRGKGGPLNVADMYERHEICDTFIDAAAACGYPKNKDYNNGHQEGFGYYQVTMKNGKRWSTVRAFLDPIRHRPNLRIETDALVSKVMLEGKRAVGVAYTVHGQPREARCGREVILSCGAVQSPGVLEHSGIGQSELLKRHGIEVRHELKGVGENYGDHFAPRMNWRVKVPITLNEQTRGLNMMKEIVKYYTTGRGILTWTAGIVYGFVRTRPGLESPDMQFHMAHASYDSAQKRLLERDPGMTVTIGQCRPDSRGSIHIKSATPGTEPAIRPNFLSAQTDRDCTVAGMQIARKIVSHPVMAKYIAYENNPGDKVQSYDEWLDFARRNGQTTYHVIGTCKMGQDPMAVVDDRLRVHGIAGLRVIDASVMPTVPSGNTNAPTIMVAEKGADLIKQDAKAGVKLAA</sequence>
<comment type="cofactor">
    <cofactor evidence="1 5">
        <name>FAD</name>
        <dbReference type="ChEBI" id="CHEBI:57692"/>
    </cofactor>
</comment>